<dbReference type="Pfam" id="PF02698">
    <property type="entry name" value="DUF218"/>
    <property type="match status" value="1"/>
</dbReference>
<accession>A0A2M7U1N8</accession>
<gene>
    <name evidence="3" type="ORF">COY16_00830</name>
</gene>
<dbReference type="AlphaFoldDB" id="A0A2M7U1N8"/>
<dbReference type="Gene3D" id="3.40.50.620">
    <property type="entry name" value="HUPs"/>
    <property type="match status" value="1"/>
</dbReference>
<feature type="region of interest" description="Disordered" evidence="1">
    <location>
        <begin position="318"/>
        <end position="337"/>
    </location>
</feature>
<dbReference type="InterPro" id="IPR003848">
    <property type="entry name" value="DUF218"/>
</dbReference>
<dbReference type="EMBL" id="PFOB01000012">
    <property type="protein sequence ID" value="PIZ63842.1"/>
    <property type="molecule type" value="Genomic_DNA"/>
</dbReference>
<feature type="domain" description="DUF218" evidence="2">
    <location>
        <begin position="29"/>
        <end position="184"/>
    </location>
</feature>
<comment type="caution">
    <text evidence="3">The sequence shown here is derived from an EMBL/GenBank/DDBJ whole genome shotgun (WGS) entry which is preliminary data.</text>
</comment>
<proteinExistence type="predicted"/>
<reference evidence="4" key="1">
    <citation type="submission" date="2017-09" db="EMBL/GenBank/DDBJ databases">
        <title>Depth-based differentiation of microbial function through sediment-hosted aquifers and enrichment of novel symbionts in the deep terrestrial subsurface.</title>
        <authorList>
            <person name="Probst A.J."/>
            <person name="Ladd B."/>
            <person name="Jarett J.K."/>
            <person name="Geller-Mcgrath D.E."/>
            <person name="Sieber C.M.K."/>
            <person name="Emerson J.B."/>
            <person name="Anantharaman K."/>
            <person name="Thomas B.C."/>
            <person name="Malmstrom R."/>
            <person name="Stieglmeier M."/>
            <person name="Klingl A."/>
            <person name="Woyke T."/>
            <person name="Ryan C.M."/>
            <person name="Banfield J.F."/>
        </authorList>
    </citation>
    <scope>NUCLEOTIDE SEQUENCE [LARGE SCALE GENOMIC DNA]</scope>
</reference>
<evidence type="ECO:0000256" key="1">
    <source>
        <dbReference type="SAM" id="MobiDB-lite"/>
    </source>
</evidence>
<evidence type="ECO:0000313" key="3">
    <source>
        <dbReference type="EMBL" id="PIZ63842.1"/>
    </source>
</evidence>
<organism evidence="3 4">
    <name type="scientific">Candidatus Roizmanbacteria bacterium CG_4_10_14_0_2_um_filter_39_13</name>
    <dbReference type="NCBI Taxonomy" id="1974825"/>
    <lineage>
        <taxon>Bacteria</taxon>
        <taxon>Candidatus Roizmaniibacteriota</taxon>
    </lineage>
</organism>
<sequence length="337" mass="37805">MENTPPIKPESKTFAKPVESERNFLSKPDVVIVAGMGPVDLQDIKASDRLFPNSAYARRNAQAAKILGARELSPQIIMSGYESNSEVHPGVSEARLQADTYARMQATFLPAELRPEAQNAAERSLVLEPEAETTFANIIRSINLLDKEHRKLFDGSIAILSSRFHTPRIAEMIKAFGLSEQASVLSSEEIMDHYGYKNINPVGFEERENKTYKNQPGGLQNLQDNPSYVLAELAKVDSNERFFQMASSIKRYYTENDVPLPECFDTLPDQYDDSFDSNILKLTLRKIPFSKHPYTGTMTGTEYKELAHLNATHTTELLNKLDPNPPTVSRQPLPQAV</sequence>
<dbReference type="InterPro" id="IPR014729">
    <property type="entry name" value="Rossmann-like_a/b/a_fold"/>
</dbReference>
<protein>
    <recommendedName>
        <fullName evidence="2">DUF218 domain-containing protein</fullName>
    </recommendedName>
</protein>
<evidence type="ECO:0000259" key="2">
    <source>
        <dbReference type="Pfam" id="PF02698"/>
    </source>
</evidence>
<feature type="compositionally biased region" description="Polar residues" evidence="1">
    <location>
        <begin position="327"/>
        <end position="337"/>
    </location>
</feature>
<name>A0A2M7U1N8_9BACT</name>
<dbReference type="Proteomes" id="UP000228503">
    <property type="component" value="Unassembled WGS sequence"/>
</dbReference>
<evidence type="ECO:0000313" key="4">
    <source>
        <dbReference type="Proteomes" id="UP000228503"/>
    </source>
</evidence>